<dbReference type="Proteomes" id="UP000050761">
    <property type="component" value="Unassembled WGS sequence"/>
</dbReference>
<feature type="domain" description="STAS" evidence="7">
    <location>
        <begin position="123"/>
        <end position="267"/>
    </location>
</feature>
<evidence type="ECO:0000256" key="3">
    <source>
        <dbReference type="ARBA" id="ARBA00022989"/>
    </source>
</evidence>
<evidence type="ECO:0000256" key="5">
    <source>
        <dbReference type="SAM" id="MobiDB-lite"/>
    </source>
</evidence>
<evidence type="ECO:0000256" key="1">
    <source>
        <dbReference type="ARBA" id="ARBA00004141"/>
    </source>
</evidence>
<organism evidence="8">
    <name type="scientific">Heligmosomoides polygyrus</name>
    <name type="common">Parasitic roundworm</name>
    <dbReference type="NCBI Taxonomy" id="6339"/>
    <lineage>
        <taxon>Eukaryota</taxon>
        <taxon>Metazoa</taxon>
        <taxon>Ecdysozoa</taxon>
        <taxon>Nematoda</taxon>
        <taxon>Chromadorea</taxon>
        <taxon>Rhabditida</taxon>
        <taxon>Rhabditina</taxon>
        <taxon>Rhabditomorpha</taxon>
        <taxon>Strongyloidea</taxon>
        <taxon>Heligmosomidae</taxon>
        <taxon>Heligmosomoides</taxon>
    </lineage>
</organism>
<dbReference type="Pfam" id="PF01740">
    <property type="entry name" value="STAS"/>
    <property type="match status" value="1"/>
</dbReference>
<evidence type="ECO:0000313" key="10">
    <source>
        <dbReference type="WBParaSite" id="HPBE_0002127201-mRNA-1"/>
    </source>
</evidence>
<name>A0A3P8C0T5_HELPZ</name>
<dbReference type="CDD" id="cd07042">
    <property type="entry name" value="STAS_SulP_like_sulfate_transporter"/>
    <property type="match status" value="1"/>
</dbReference>
<evidence type="ECO:0000256" key="6">
    <source>
        <dbReference type="SAM" id="Phobius"/>
    </source>
</evidence>
<feature type="region of interest" description="Disordered" evidence="5">
    <location>
        <begin position="276"/>
        <end position="320"/>
    </location>
</feature>
<keyword evidence="2 6" id="KW-0812">Transmembrane</keyword>
<evidence type="ECO:0000259" key="7">
    <source>
        <dbReference type="PROSITE" id="PS50801"/>
    </source>
</evidence>
<evidence type="ECO:0000313" key="8">
    <source>
        <dbReference type="EMBL" id="VDP24160.1"/>
    </source>
</evidence>
<dbReference type="GO" id="GO:0055085">
    <property type="term" value="P:transmembrane transport"/>
    <property type="evidence" value="ECO:0007669"/>
    <property type="project" value="InterPro"/>
</dbReference>
<proteinExistence type="predicted"/>
<dbReference type="InterPro" id="IPR002645">
    <property type="entry name" value="STAS_dom"/>
</dbReference>
<dbReference type="InterPro" id="IPR036513">
    <property type="entry name" value="STAS_dom_sf"/>
</dbReference>
<evidence type="ECO:0000313" key="9">
    <source>
        <dbReference type="Proteomes" id="UP000050761"/>
    </source>
</evidence>
<reference evidence="10" key="2">
    <citation type="submission" date="2019-09" db="UniProtKB">
        <authorList>
            <consortium name="WormBaseParasite"/>
        </authorList>
    </citation>
    <scope>IDENTIFICATION</scope>
</reference>
<dbReference type="PROSITE" id="PS50801">
    <property type="entry name" value="STAS"/>
    <property type="match status" value="1"/>
</dbReference>
<dbReference type="SUPFAM" id="SSF52091">
    <property type="entry name" value="SpoIIaa-like"/>
    <property type="match status" value="1"/>
</dbReference>
<dbReference type="EMBL" id="UZAH01032846">
    <property type="protein sequence ID" value="VDP24160.1"/>
    <property type="molecule type" value="Genomic_DNA"/>
</dbReference>
<evidence type="ECO:0000256" key="2">
    <source>
        <dbReference type="ARBA" id="ARBA00022692"/>
    </source>
</evidence>
<dbReference type="PANTHER" id="PTHR11814">
    <property type="entry name" value="SULFATE TRANSPORTER"/>
    <property type="match status" value="1"/>
</dbReference>
<dbReference type="WBParaSite" id="HPBE_0002127201-mRNA-1">
    <property type="protein sequence ID" value="HPBE_0002127201-mRNA-1"/>
    <property type="gene ID" value="HPBE_0002127201"/>
</dbReference>
<evidence type="ECO:0000256" key="4">
    <source>
        <dbReference type="ARBA" id="ARBA00023136"/>
    </source>
</evidence>
<accession>A0A3P8C0T5</accession>
<keyword evidence="9" id="KW-1185">Reference proteome</keyword>
<comment type="subcellular location">
    <subcellularLocation>
        <location evidence="1">Membrane</location>
        <topology evidence="1">Multi-pass membrane protein</topology>
    </subcellularLocation>
</comment>
<dbReference type="AlphaFoldDB" id="A0A3P8C0T5"/>
<gene>
    <name evidence="8" type="ORF">HPBE_LOCUS21271</name>
</gene>
<reference evidence="8 9" key="1">
    <citation type="submission" date="2018-11" db="EMBL/GenBank/DDBJ databases">
        <authorList>
            <consortium name="Pathogen Informatics"/>
        </authorList>
    </citation>
    <scope>NUCLEOTIDE SEQUENCE [LARGE SCALE GENOMIC DNA]</scope>
</reference>
<dbReference type="OrthoDB" id="288203at2759"/>
<feature type="transmembrane region" description="Helical" evidence="6">
    <location>
        <begin position="70"/>
        <end position="95"/>
    </location>
</feature>
<keyword evidence="3 6" id="KW-1133">Transmembrane helix</keyword>
<dbReference type="InterPro" id="IPR001902">
    <property type="entry name" value="SLC26A/SulP_fam"/>
</dbReference>
<dbReference type="Pfam" id="PF00916">
    <property type="entry name" value="Sulfate_transp"/>
    <property type="match status" value="1"/>
</dbReference>
<sequence length="320" mass="36250">MPSRAVQRIFAAASSECKLPIHGDLVPPANTSLLQCVLAAIIVAALLGMFRKFKQLIRLWQLSKIDFCIWVVAFVATVATDVMPGLVTAIVFALFTTVIREQWPRWHILANISGTYDFRDVERYRHIYFFNSVCVLRFDSPLLFTNVERFRKIVENVAADWDGLKCCGKLERRQFVIGEQNEKDTVNVSSENRRKYLIIDCSGFAYVDMMGVNSLKEIFEDMRKKNICVSFAAAKAPVRELFEASGLYAAVAKTNFYPTIYDAIAFAQIEKASATPEETISEDTFDNVILDTTDETGDSPEQPRARHPPRGDNPDRPRSR</sequence>
<dbReference type="Gene3D" id="3.30.750.24">
    <property type="entry name" value="STAS domain"/>
    <property type="match status" value="1"/>
</dbReference>
<keyword evidence="4 6" id="KW-0472">Membrane</keyword>
<dbReference type="GO" id="GO:0016020">
    <property type="term" value="C:membrane"/>
    <property type="evidence" value="ECO:0007669"/>
    <property type="project" value="UniProtKB-SubCell"/>
</dbReference>
<feature type="transmembrane region" description="Helical" evidence="6">
    <location>
        <begin position="32"/>
        <end position="50"/>
    </location>
</feature>
<protein>
    <submittedName>
        <fullName evidence="10">STAS domain-containing protein</fullName>
    </submittedName>
</protein>
<feature type="compositionally biased region" description="Basic and acidic residues" evidence="5">
    <location>
        <begin position="301"/>
        <end position="320"/>
    </location>
</feature>
<dbReference type="InterPro" id="IPR011547">
    <property type="entry name" value="SLC26A/SulP_dom"/>
</dbReference>